<dbReference type="InterPro" id="IPR003812">
    <property type="entry name" value="Fido"/>
</dbReference>
<dbReference type="Proteomes" id="UP000216101">
    <property type="component" value="Unassembled WGS sequence"/>
</dbReference>
<evidence type="ECO:0000313" key="5">
    <source>
        <dbReference type="EMBL" id="OZY86499.1"/>
    </source>
</evidence>
<dbReference type="Gene3D" id="1.10.3290.10">
    <property type="entry name" value="Fido-like domain"/>
    <property type="match status" value="1"/>
</dbReference>
<dbReference type="AlphaFoldDB" id="A0A266QAX4"/>
<feature type="active site" evidence="1">
    <location>
        <position position="192"/>
    </location>
</feature>
<reference evidence="6" key="1">
    <citation type="submission" date="2017-05" db="EMBL/GenBank/DDBJ databases">
        <authorList>
            <person name="Barney B.M."/>
        </authorList>
    </citation>
    <scope>NUCLEOTIDE SEQUENCE [LARGE SCALE GENOMIC DNA]</scope>
    <source>
        <strain evidence="6">PSBB022</strain>
    </source>
</reference>
<dbReference type="PANTHER" id="PTHR13504:SF38">
    <property type="entry name" value="FIDO DOMAIN-CONTAINING PROTEIN"/>
    <property type="match status" value="1"/>
</dbReference>
<accession>A0A266QAX4</accession>
<sequence>MPIFNHHDLKLPSLAFESPLVDVSMELEHLRRLQLRGSTPALLFLQLKRIFHMLESLGSARIEGNHTTLADYVESKLDGANEHSDHLREMENIELAMAFVEESIEKDTNLTEHFIRQLHAMTVDNLEREGDRTPGAYRAGSVRISQSVHMPPDAVQVPSYMQELVAFINEPHAPKYDLIKVALAHHRFGWIHPFGNGNGRVVRLLTYALLIKYGFNVQAGGRVLNPTAVFCNDRDKYYSMLARADSGSPEGQEAWCTYVLTGILDELKKVDQLTDFAYLRNKILTPALAYAKQRALITAQEESILHIAAKMGIAKAGDLAEAMPHLTATQRTYQIKKLVERKMLQPVSDGARQYTFGFSNNYLMRGVIRALSAEGFIPETLNEEKNSS</sequence>
<keyword evidence="2" id="KW-0067">ATP-binding</keyword>
<keyword evidence="6" id="KW-1185">Reference proteome</keyword>
<comment type="caution">
    <text evidence="5">The sequence shown here is derived from an EMBL/GenBank/DDBJ whole genome shotgun (WGS) entry which is preliminary data.</text>
</comment>
<feature type="site" description="Important for autoinhibition of adenylyltransferase activity" evidence="3">
    <location>
        <position position="63"/>
    </location>
</feature>
<dbReference type="SUPFAM" id="SSF140931">
    <property type="entry name" value="Fic-like"/>
    <property type="match status" value="1"/>
</dbReference>
<evidence type="ECO:0000256" key="3">
    <source>
        <dbReference type="PIRSR" id="PIRSR640198-3"/>
    </source>
</evidence>
<dbReference type="InterPro" id="IPR040198">
    <property type="entry name" value="Fido_containing"/>
</dbReference>
<protein>
    <submittedName>
        <fullName evidence="5">Cell filamentation protein Fic</fullName>
    </submittedName>
</protein>
<feature type="domain" description="Fido" evidence="4">
    <location>
        <begin position="110"/>
        <end position="261"/>
    </location>
</feature>
<dbReference type="InterPro" id="IPR036597">
    <property type="entry name" value="Fido-like_dom_sf"/>
</dbReference>
<evidence type="ECO:0000313" key="6">
    <source>
        <dbReference type="Proteomes" id="UP000216101"/>
    </source>
</evidence>
<evidence type="ECO:0000256" key="1">
    <source>
        <dbReference type="PIRSR" id="PIRSR640198-1"/>
    </source>
</evidence>
<dbReference type="PROSITE" id="PS51459">
    <property type="entry name" value="FIDO"/>
    <property type="match status" value="1"/>
</dbReference>
<gene>
    <name evidence="5" type="ORF">CBP51_05600</name>
</gene>
<feature type="binding site" evidence="2">
    <location>
        <begin position="237"/>
        <end position="238"/>
    </location>
    <ligand>
        <name>ATP</name>
        <dbReference type="ChEBI" id="CHEBI:30616"/>
    </ligand>
</feature>
<dbReference type="Pfam" id="PF02661">
    <property type="entry name" value="Fic"/>
    <property type="match status" value="1"/>
</dbReference>
<dbReference type="EMBL" id="NHNI01000001">
    <property type="protein sequence ID" value="OZY86499.1"/>
    <property type="molecule type" value="Genomic_DNA"/>
</dbReference>
<dbReference type="GO" id="GO:0005524">
    <property type="term" value="F:ATP binding"/>
    <property type="evidence" value="ECO:0007669"/>
    <property type="project" value="UniProtKB-KW"/>
</dbReference>
<organism evidence="5 6">
    <name type="scientific">Cellvibrio mixtus</name>
    <dbReference type="NCBI Taxonomy" id="39650"/>
    <lineage>
        <taxon>Bacteria</taxon>
        <taxon>Pseudomonadati</taxon>
        <taxon>Pseudomonadota</taxon>
        <taxon>Gammaproteobacteria</taxon>
        <taxon>Cellvibrionales</taxon>
        <taxon>Cellvibrionaceae</taxon>
        <taxon>Cellvibrio</taxon>
    </lineage>
</organism>
<proteinExistence type="predicted"/>
<dbReference type="PANTHER" id="PTHR13504">
    <property type="entry name" value="FIDO DOMAIN-CONTAINING PROTEIN DDB_G0283145"/>
    <property type="match status" value="1"/>
</dbReference>
<evidence type="ECO:0000256" key="2">
    <source>
        <dbReference type="PIRSR" id="PIRSR640198-2"/>
    </source>
</evidence>
<evidence type="ECO:0000259" key="4">
    <source>
        <dbReference type="PROSITE" id="PS51459"/>
    </source>
</evidence>
<keyword evidence="2" id="KW-0547">Nucleotide-binding</keyword>
<name>A0A266QAX4_9GAMM</name>